<evidence type="ECO:0000256" key="9">
    <source>
        <dbReference type="ARBA" id="ARBA00023136"/>
    </source>
</evidence>
<dbReference type="GO" id="GO:0000287">
    <property type="term" value="F:magnesium ion binding"/>
    <property type="evidence" value="ECO:0007669"/>
    <property type="project" value="TreeGrafter"/>
</dbReference>
<gene>
    <name evidence="13" type="ORF">BN13_30013</name>
</gene>
<dbReference type="InterPro" id="IPR045863">
    <property type="entry name" value="CorA_TM1_TM2"/>
</dbReference>
<dbReference type="PANTHER" id="PTHR46494">
    <property type="entry name" value="CORA FAMILY METAL ION TRANSPORTER (EUROFUNG)"/>
    <property type="match status" value="1"/>
</dbReference>
<comment type="catalytic activity">
    <reaction evidence="10">
        <text>Mg(2+)(in) = Mg(2+)(out)</text>
        <dbReference type="Rhea" id="RHEA:29827"/>
        <dbReference type="ChEBI" id="CHEBI:18420"/>
    </reaction>
</comment>
<organism evidence="13 14">
    <name type="scientific">Nostocoides jenkinsii Ben 74</name>
    <dbReference type="NCBI Taxonomy" id="1193518"/>
    <lineage>
        <taxon>Bacteria</taxon>
        <taxon>Bacillati</taxon>
        <taxon>Actinomycetota</taxon>
        <taxon>Actinomycetes</taxon>
        <taxon>Micrococcales</taxon>
        <taxon>Intrasporangiaceae</taxon>
        <taxon>Nostocoides</taxon>
    </lineage>
</organism>
<keyword evidence="14" id="KW-1185">Reference proteome</keyword>
<dbReference type="GO" id="GO:0005886">
    <property type="term" value="C:plasma membrane"/>
    <property type="evidence" value="ECO:0007669"/>
    <property type="project" value="UniProtKB-SubCell"/>
</dbReference>
<name>A0A077M6Z2_9MICO</name>
<dbReference type="GO" id="GO:0015087">
    <property type="term" value="F:cobalt ion transmembrane transporter activity"/>
    <property type="evidence" value="ECO:0007669"/>
    <property type="project" value="TreeGrafter"/>
</dbReference>
<sequence>MIVDQAKYVDGFRRPCGDLSDELEELQNSTDGGFLWIGLKEPEAPEFDLVVAELGLHPLAVEDVRRGRQRAKIERYDDTLFVVLKTLKYVDATSDIETGELMVFLGQRFIVTVRRGDLSPLATTRHQLEEHPELLRLGPVAAFHAVVDSVVDEYRRIDQELANDLEAIEAGVFAGDNSVHSATIYALKREVLEFRRAAVPLARPLSALAAPGSPLGEGEARLLLRDVADHLAQVIDHIESFDRLLTDVLHAHLARVGVSQNEDMRKISAWVAIAAMPTMIAGIYGMNFEHMPELGWKFGYPMALGIMALVCFVLHRLFRKSGWL</sequence>
<dbReference type="EMBL" id="CAJC01000139">
    <property type="protein sequence ID" value="CCI53061.1"/>
    <property type="molecule type" value="Genomic_DNA"/>
</dbReference>
<dbReference type="AlphaFoldDB" id="A0A077M6Z2"/>
<feature type="transmembrane region" description="Helical" evidence="12">
    <location>
        <begin position="267"/>
        <end position="286"/>
    </location>
</feature>
<comment type="function">
    <text evidence="11">Mediates influx of magnesium ions. Alternates between open and closed states. Activated by low cytoplasmic Mg(2+) levels. Inactive when cytoplasmic Mg(2+) levels are high.</text>
</comment>
<dbReference type="Gene3D" id="3.30.460.20">
    <property type="entry name" value="CorA soluble domain-like"/>
    <property type="match status" value="1"/>
</dbReference>
<keyword evidence="5 12" id="KW-0812">Transmembrane</keyword>
<dbReference type="Proteomes" id="UP000035720">
    <property type="component" value="Unassembled WGS sequence"/>
</dbReference>
<keyword evidence="8" id="KW-0406">Ion transport</keyword>
<dbReference type="STRING" id="1193518.BN13_30013"/>
<dbReference type="RefSeq" id="WP_048548667.1">
    <property type="nucleotide sequence ID" value="NZ_HF571038.1"/>
</dbReference>
<keyword evidence="7 12" id="KW-1133">Transmembrane helix</keyword>
<dbReference type="FunFam" id="1.20.58.340:FF:000004">
    <property type="entry name" value="Magnesium transport protein CorA"/>
    <property type="match status" value="1"/>
</dbReference>
<accession>A0A077M6Z2</accession>
<protein>
    <submittedName>
        <fullName evidence="13">Putative transporter</fullName>
    </submittedName>
</protein>
<evidence type="ECO:0000256" key="11">
    <source>
        <dbReference type="ARBA" id="ARBA00045497"/>
    </source>
</evidence>
<evidence type="ECO:0000256" key="3">
    <source>
        <dbReference type="ARBA" id="ARBA00022448"/>
    </source>
</evidence>
<keyword evidence="9 12" id="KW-0472">Membrane</keyword>
<evidence type="ECO:0000256" key="5">
    <source>
        <dbReference type="ARBA" id="ARBA00022692"/>
    </source>
</evidence>
<evidence type="ECO:0000256" key="2">
    <source>
        <dbReference type="ARBA" id="ARBA00009765"/>
    </source>
</evidence>
<dbReference type="SUPFAM" id="SSF144083">
    <property type="entry name" value="Magnesium transport protein CorA, transmembrane region"/>
    <property type="match status" value="1"/>
</dbReference>
<dbReference type="OrthoDB" id="9803416at2"/>
<keyword evidence="4" id="KW-1003">Cell membrane</keyword>
<dbReference type="InterPro" id="IPR045861">
    <property type="entry name" value="CorA_cytoplasmic_dom"/>
</dbReference>
<evidence type="ECO:0000256" key="8">
    <source>
        <dbReference type="ARBA" id="ARBA00023065"/>
    </source>
</evidence>
<keyword evidence="3" id="KW-0813">Transport</keyword>
<feature type="transmembrane region" description="Helical" evidence="12">
    <location>
        <begin position="298"/>
        <end position="318"/>
    </location>
</feature>
<keyword evidence="6" id="KW-0460">Magnesium</keyword>
<dbReference type="PANTHER" id="PTHR46494:SF1">
    <property type="entry name" value="CORA FAMILY METAL ION TRANSPORTER (EUROFUNG)"/>
    <property type="match status" value="1"/>
</dbReference>
<dbReference type="GO" id="GO:0050897">
    <property type="term" value="F:cobalt ion binding"/>
    <property type="evidence" value="ECO:0007669"/>
    <property type="project" value="TreeGrafter"/>
</dbReference>
<evidence type="ECO:0000256" key="1">
    <source>
        <dbReference type="ARBA" id="ARBA00004651"/>
    </source>
</evidence>
<dbReference type="InterPro" id="IPR002523">
    <property type="entry name" value="MgTranspt_CorA/ZnTranspt_ZntB"/>
</dbReference>
<evidence type="ECO:0000313" key="13">
    <source>
        <dbReference type="EMBL" id="CCI53061.1"/>
    </source>
</evidence>
<dbReference type="Gene3D" id="1.20.58.340">
    <property type="entry name" value="Magnesium transport protein CorA, transmembrane region"/>
    <property type="match status" value="2"/>
</dbReference>
<evidence type="ECO:0000256" key="4">
    <source>
        <dbReference type="ARBA" id="ARBA00022475"/>
    </source>
</evidence>
<dbReference type="GO" id="GO:0015095">
    <property type="term" value="F:magnesium ion transmembrane transporter activity"/>
    <property type="evidence" value="ECO:0007669"/>
    <property type="project" value="TreeGrafter"/>
</dbReference>
<comment type="similarity">
    <text evidence="2">Belongs to the CorA metal ion transporter (MIT) (TC 1.A.35) family.</text>
</comment>
<evidence type="ECO:0000313" key="14">
    <source>
        <dbReference type="Proteomes" id="UP000035720"/>
    </source>
</evidence>
<proteinExistence type="inferred from homology"/>
<evidence type="ECO:0000256" key="7">
    <source>
        <dbReference type="ARBA" id="ARBA00022989"/>
    </source>
</evidence>
<evidence type="ECO:0000256" key="6">
    <source>
        <dbReference type="ARBA" id="ARBA00022842"/>
    </source>
</evidence>
<dbReference type="SUPFAM" id="SSF143865">
    <property type="entry name" value="CorA soluble domain-like"/>
    <property type="match status" value="1"/>
</dbReference>
<dbReference type="CDD" id="cd12830">
    <property type="entry name" value="MtCorA-like"/>
    <property type="match status" value="1"/>
</dbReference>
<dbReference type="Pfam" id="PF01544">
    <property type="entry name" value="CorA"/>
    <property type="match status" value="1"/>
</dbReference>
<evidence type="ECO:0000256" key="12">
    <source>
        <dbReference type="SAM" id="Phobius"/>
    </source>
</evidence>
<evidence type="ECO:0000256" key="10">
    <source>
        <dbReference type="ARBA" id="ARBA00034269"/>
    </source>
</evidence>
<reference evidence="13 14" key="1">
    <citation type="journal article" date="2013" name="ISME J.">
        <title>A metabolic model for members of the genus Tetrasphaera involved in enhanced biological phosphorus removal.</title>
        <authorList>
            <person name="Kristiansen R."/>
            <person name="Nguyen H.T.T."/>
            <person name="Saunders A.M."/>
            <person name="Nielsen J.L."/>
            <person name="Wimmer R."/>
            <person name="Le V.Q."/>
            <person name="McIlroy S.J."/>
            <person name="Petrovski S."/>
            <person name="Seviour R.J."/>
            <person name="Calteau A."/>
            <person name="Nielsen K.L."/>
            <person name="Nielsen P.H."/>
        </authorList>
    </citation>
    <scope>NUCLEOTIDE SEQUENCE [LARGE SCALE GENOMIC DNA]</scope>
    <source>
        <strain evidence="13 14">Ben 74</strain>
    </source>
</reference>
<comment type="caution">
    <text evidence="13">The sequence shown here is derived from an EMBL/GenBank/DDBJ whole genome shotgun (WGS) entry which is preliminary data.</text>
</comment>
<comment type="subcellular location">
    <subcellularLocation>
        <location evidence="1">Cell membrane</location>
        <topology evidence="1">Multi-pass membrane protein</topology>
    </subcellularLocation>
</comment>